<dbReference type="SMART" id="SM00182">
    <property type="entry name" value="CULLIN"/>
    <property type="match status" value="1"/>
</dbReference>
<dbReference type="Pfam" id="PF26557">
    <property type="entry name" value="Cullin_AB"/>
    <property type="match status" value="1"/>
</dbReference>
<proteinExistence type="inferred from homology"/>
<dbReference type="InterPro" id="IPR036317">
    <property type="entry name" value="Cullin_homology_sf"/>
</dbReference>
<comment type="caution">
    <text evidence="3">The sequence shown here is derived from an EMBL/GenBank/DDBJ whole genome shotgun (WGS) entry which is preliminary data.</text>
</comment>
<accession>A0A392MQP4</accession>
<organism evidence="3 4">
    <name type="scientific">Trifolium medium</name>
    <dbReference type="NCBI Taxonomy" id="97028"/>
    <lineage>
        <taxon>Eukaryota</taxon>
        <taxon>Viridiplantae</taxon>
        <taxon>Streptophyta</taxon>
        <taxon>Embryophyta</taxon>
        <taxon>Tracheophyta</taxon>
        <taxon>Spermatophyta</taxon>
        <taxon>Magnoliopsida</taxon>
        <taxon>eudicotyledons</taxon>
        <taxon>Gunneridae</taxon>
        <taxon>Pentapetalae</taxon>
        <taxon>rosids</taxon>
        <taxon>fabids</taxon>
        <taxon>Fabales</taxon>
        <taxon>Fabaceae</taxon>
        <taxon>Papilionoideae</taxon>
        <taxon>50 kb inversion clade</taxon>
        <taxon>NPAAA clade</taxon>
        <taxon>Hologalegina</taxon>
        <taxon>IRL clade</taxon>
        <taxon>Trifolieae</taxon>
        <taxon>Trifolium</taxon>
    </lineage>
</organism>
<comment type="similarity">
    <text evidence="1">Belongs to the cullin family.</text>
</comment>
<keyword evidence="4" id="KW-1185">Reference proteome</keyword>
<dbReference type="PANTHER" id="PTHR11932">
    <property type="entry name" value="CULLIN"/>
    <property type="match status" value="1"/>
</dbReference>
<evidence type="ECO:0000313" key="3">
    <source>
        <dbReference type="EMBL" id="MCH88998.1"/>
    </source>
</evidence>
<sequence length="204" mass="23385">MEQMVTDLTLARESLLEFKEYLNENSDVNPGIGFMVTVLTTGVWPSFKSFPLKLPPEMDKCVNIFKGFYETRIKNRKLTWIYSLGTCNIIGKFDVKSIELIVSTHQAAALLLFNNADQLSYSDIKTQLELGDEDLVRLLHSIYCTKYNILIKEPQTKTSWSALSGLSPMLKHDTEAIEKQIENLIGRDFLEMCKDNQKVFKYIA</sequence>
<dbReference type="InterPro" id="IPR016158">
    <property type="entry name" value="Cullin_homology"/>
</dbReference>
<dbReference type="InterPro" id="IPR059120">
    <property type="entry name" value="Cullin-like_AB"/>
</dbReference>
<dbReference type="Proteomes" id="UP000265520">
    <property type="component" value="Unassembled WGS sequence"/>
</dbReference>
<dbReference type="InterPro" id="IPR045093">
    <property type="entry name" value="Cullin"/>
</dbReference>
<reference evidence="3 4" key="1">
    <citation type="journal article" date="2018" name="Front. Plant Sci.">
        <title>Red Clover (Trifolium pratense) and Zigzag Clover (T. medium) - A Picture of Genomic Similarities and Differences.</title>
        <authorList>
            <person name="Dluhosova J."/>
            <person name="Istvanek J."/>
            <person name="Nedelnik J."/>
            <person name="Repkova J."/>
        </authorList>
    </citation>
    <scope>NUCLEOTIDE SEQUENCE [LARGE SCALE GENOMIC DNA]</scope>
    <source>
        <strain evidence="4">cv. 10/8</strain>
        <tissue evidence="3">Leaf</tissue>
    </source>
</reference>
<dbReference type="PROSITE" id="PS50069">
    <property type="entry name" value="CULLIN_2"/>
    <property type="match status" value="1"/>
</dbReference>
<dbReference type="EMBL" id="LXQA010015249">
    <property type="protein sequence ID" value="MCH88998.1"/>
    <property type="molecule type" value="Genomic_DNA"/>
</dbReference>
<feature type="domain" description="Cullin family profile" evidence="2">
    <location>
        <begin position="1"/>
        <end position="143"/>
    </location>
</feature>
<dbReference type="GO" id="GO:0006511">
    <property type="term" value="P:ubiquitin-dependent protein catabolic process"/>
    <property type="evidence" value="ECO:0007669"/>
    <property type="project" value="InterPro"/>
</dbReference>
<evidence type="ECO:0000256" key="1">
    <source>
        <dbReference type="PROSITE-ProRule" id="PRU00330"/>
    </source>
</evidence>
<dbReference type="Gene3D" id="3.30.230.130">
    <property type="entry name" value="Cullin, Chain C, Domain 2"/>
    <property type="match status" value="1"/>
</dbReference>
<dbReference type="AlphaFoldDB" id="A0A392MQP4"/>
<evidence type="ECO:0000259" key="2">
    <source>
        <dbReference type="PROSITE" id="PS50069"/>
    </source>
</evidence>
<dbReference type="GO" id="GO:0031625">
    <property type="term" value="F:ubiquitin protein ligase binding"/>
    <property type="evidence" value="ECO:0007669"/>
    <property type="project" value="InterPro"/>
</dbReference>
<protein>
    <submittedName>
        <fullName evidence="3">Cullin-1</fullName>
    </submittedName>
</protein>
<dbReference type="SUPFAM" id="SSF75632">
    <property type="entry name" value="Cullin homology domain"/>
    <property type="match status" value="1"/>
</dbReference>
<gene>
    <name evidence="3" type="ORF">A2U01_0009891</name>
</gene>
<name>A0A392MQP4_9FABA</name>
<evidence type="ECO:0000313" key="4">
    <source>
        <dbReference type="Proteomes" id="UP000265520"/>
    </source>
</evidence>